<keyword evidence="8 14" id="KW-1133">Transmembrane helix</keyword>
<keyword evidence="7 14" id="KW-0249">Electron transport</keyword>
<dbReference type="PANTHER" id="PTHR36570:SF3">
    <property type="entry name" value="DISULFIDE BOND FORMATION PROTEIN B"/>
    <property type="match status" value="1"/>
</dbReference>
<evidence type="ECO:0000256" key="8">
    <source>
        <dbReference type="ARBA" id="ARBA00022989"/>
    </source>
</evidence>
<evidence type="ECO:0000256" key="4">
    <source>
        <dbReference type="ARBA" id="ARBA00022475"/>
    </source>
</evidence>
<feature type="topological domain" description="Periplasmic" evidence="14">
    <location>
        <begin position="29"/>
        <end position="46"/>
    </location>
</feature>
<evidence type="ECO:0000256" key="9">
    <source>
        <dbReference type="ARBA" id="ARBA00023002"/>
    </source>
</evidence>
<dbReference type="GO" id="GO:0015035">
    <property type="term" value="F:protein-disulfide reductase activity"/>
    <property type="evidence" value="ECO:0007669"/>
    <property type="project" value="UniProtKB-UniRule"/>
</dbReference>
<keyword evidence="9 14" id="KW-0560">Oxidoreductase</keyword>
<evidence type="ECO:0000256" key="15">
    <source>
        <dbReference type="SAM" id="Phobius"/>
    </source>
</evidence>
<gene>
    <name evidence="14" type="primary">dsbB</name>
    <name evidence="16" type="ORF">EDC34_103197</name>
</gene>
<dbReference type="InterPro" id="IPR022920">
    <property type="entry name" value="Disulphide_bond_form_DsbB"/>
</dbReference>
<feature type="topological domain" description="Cytoplasmic" evidence="14">
    <location>
        <begin position="1"/>
        <end position="11"/>
    </location>
</feature>
<dbReference type="InterPro" id="IPR023380">
    <property type="entry name" value="DsbB-like_sf"/>
</dbReference>
<dbReference type="SUPFAM" id="SSF158442">
    <property type="entry name" value="DsbB-like"/>
    <property type="match status" value="1"/>
</dbReference>
<dbReference type="RefSeq" id="WP_114959680.1">
    <property type="nucleotide sequence ID" value="NZ_MSZW01000011.1"/>
</dbReference>
<dbReference type="NCBIfam" id="NF003354">
    <property type="entry name" value="PRK04388.1"/>
    <property type="match status" value="1"/>
</dbReference>
<accession>A0A4R3NCE1</accession>
<evidence type="ECO:0000256" key="2">
    <source>
        <dbReference type="ARBA" id="ARBA00008823"/>
    </source>
</evidence>
<proteinExistence type="inferred from homology"/>
<feature type="disulfide bond" description="Redox-active" evidence="14">
    <location>
        <begin position="38"/>
        <end position="41"/>
    </location>
</feature>
<feature type="transmembrane region" description="Helical" evidence="15">
    <location>
        <begin position="144"/>
        <end position="162"/>
    </location>
</feature>
<keyword evidence="10 14" id="KW-0472">Membrane</keyword>
<feature type="transmembrane region" description="Helical" evidence="15">
    <location>
        <begin position="12"/>
        <end position="30"/>
    </location>
</feature>
<evidence type="ECO:0000256" key="7">
    <source>
        <dbReference type="ARBA" id="ARBA00022982"/>
    </source>
</evidence>
<dbReference type="EMBL" id="SMAP01000003">
    <property type="protein sequence ID" value="TCT24853.1"/>
    <property type="molecule type" value="Genomic_DNA"/>
</dbReference>
<dbReference type="Proteomes" id="UP000295414">
    <property type="component" value="Unassembled WGS sequence"/>
</dbReference>
<comment type="function">
    <text evidence="14">Required for disulfide bond formation in some periplasmic proteins. Acts by oxidizing the DsbA protein.</text>
</comment>
<keyword evidence="17" id="KW-1185">Reference proteome</keyword>
<comment type="caution">
    <text evidence="16">The sequence shown here is derived from an EMBL/GenBank/DDBJ whole genome shotgun (WGS) entry which is preliminary data.</text>
</comment>
<dbReference type="AlphaFoldDB" id="A0A4R3NCE1"/>
<dbReference type="OrthoDB" id="3711263at2"/>
<keyword evidence="13 14" id="KW-0676">Redox-active center</keyword>
<keyword evidence="3 14" id="KW-0813">Transport</keyword>
<comment type="subcellular location">
    <subcellularLocation>
        <location evidence="1">Cell inner membrane</location>
        <topology evidence="1">Multi-pass membrane protein</topology>
    </subcellularLocation>
    <subcellularLocation>
        <location evidence="14">Cell membrane</location>
        <topology evidence="14">Multi-pass membrane protein</topology>
    </subcellularLocation>
</comment>
<protein>
    <recommendedName>
        <fullName evidence="14">Disulfide bond formation protein B</fullName>
    </recommendedName>
    <alternativeName>
        <fullName evidence="14">Disulfide oxidoreductase</fullName>
    </alternativeName>
</protein>
<evidence type="ECO:0000313" key="17">
    <source>
        <dbReference type="Proteomes" id="UP000295414"/>
    </source>
</evidence>
<evidence type="ECO:0000256" key="3">
    <source>
        <dbReference type="ARBA" id="ARBA00022448"/>
    </source>
</evidence>
<evidence type="ECO:0000256" key="6">
    <source>
        <dbReference type="ARBA" id="ARBA00022692"/>
    </source>
</evidence>
<dbReference type="GO" id="GO:0009055">
    <property type="term" value="F:electron transfer activity"/>
    <property type="evidence" value="ECO:0007669"/>
    <property type="project" value="UniProtKB-UniRule"/>
</dbReference>
<keyword evidence="12 14" id="KW-0143">Chaperone</keyword>
<evidence type="ECO:0000256" key="12">
    <source>
        <dbReference type="ARBA" id="ARBA00023186"/>
    </source>
</evidence>
<comment type="similarity">
    <text evidence="2 14">Belongs to the DsbB family.</text>
</comment>
<feature type="transmembrane region" description="Helical" evidence="15">
    <location>
        <begin position="42"/>
        <end position="60"/>
    </location>
</feature>
<evidence type="ECO:0000256" key="14">
    <source>
        <dbReference type="HAMAP-Rule" id="MF_00286"/>
    </source>
</evidence>
<dbReference type="Pfam" id="PF02600">
    <property type="entry name" value="DsbB"/>
    <property type="match status" value="1"/>
</dbReference>
<dbReference type="HAMAP" id="MF_00286">
    <property type="entry name" value="DsbB"/>
    <property type="match status" value="1"/>
</dbReference>
<feature type="topological domain" description="Cytoplasmic" evidence="14">
    <location>
        <begin position="164"/>
        <end position="172"/>
    </location>
</feature>
<evidence type="ECO:0000256" key="11">
    <source>
        <dbReference type="ARBA" id="ARBA00023157"/>
    </source>
</evidence>
<dbReference type="InterPro" id="IPR050183">
    <property type="entry name" value="DsbB"/>
</dbReference>
<evidence type="ECO:0000256" key="13">
    <source>
        <dbReference type="ARBA" id="ARBA00023284"/>
    </source>
</evidence>
<sequence>MNPFRWSFRTQFLFGFACCAALLGYAFYVQFKLGIQPCPFCIFQRLCFGALGLVFLLGALHAPRAAGARKAWSLLAFVAALAGMAYAGRHSWVQLHPPALPSCGPGLNFIVEQYSWLGAARKVLQATGDCASIDWQFLGLSMPMWAFLWFLGLGLGALYAGFRQRQNYRFRR</sequence>
<evidence type="ECO:0000256" key="5">
    <source>
        <dbReference type="ARBA" id="ARBA00022519"/>
    </source>
</evidence>
<evidence type="ECO:0000256" key="10">
    <source>
        <dbReference type="ARBA" id="ARBA00023136"/>
    </source>
</evidence>
<dbReference type="GO" id="GO:0006457">
    <property type="term" value="P:protein folding"/>
    <property type="evidence" value="ECO:0007669"/>
    <property type="project" value="InterPro"/>
</dbReference>
<organism evidence="16 17">
    <name type="scientific">Thermomonas haemolytica</name>
    <dbReference type="NCBI Taxonomy" id="141949"/>
    <lineage>
        <taxon>Bacteria</taxon>
        <taxon>Pseudomonadati</taxon>
        <taxon>Pseudomonadota</taxon>
        <taxon>Gammaproteobacteria</taxon>
        <taxon>Lysobacterales</taxon>
        <taxon>Lysobacteraceae</taxon>
        <taxon>Thermomonas</taxon>
    </lineage>
</organism>
<dbReference type="PANTHER" id="PTHR36570">
    <property type="entry name" value="DISULFIDE BOND FORMATION PROTEIN B"/>
    <property type="match status" value="1"/>
</dbReference>
<keyword evidence="11 14" id="KW-1015">Disulfide bond</keyword>
<reference evidence="16 17" key="1">
    <citation type="submission" date="2019-03" db="EMBL/GenBank/DDBJ databases">
        <title>Genomic Encyclopedia of Type Strains, Phase IV (KMG-IV): sequencing the most valuable type-strain genomes for metagenomic binning, comparative biology and taxonomic classification.</title>
        <authorList>
            <person name="Goeker M."/>
        </authorList>
    </citation>
    <scope>NUCLEOTIDE SEQUENCE [LARGE SCALE GENOMIC DNA]</scope>
    <source>
        <strain evidence="16 17">DSM 13605</strain>
    </source>
</reference>
<keyword evidence="4 14" id="KW-1003">Cell membrane</keyword>
<name>A0A4R3NCE1_9GAMM</name>
<feature type="transmembrane region" description="Helical" evidence="15">
    <location>
        <begin position="72"/>
        <end position="88"/>
    </location>
</feature>
<keyword evidence="5" id="KW-0997">Cell inner membrane</keyword>
<evidence type="ECO:0000256" key="1">
    <source>
        <dbReference type="ARBA" id="ARBA00004429"/>
    </source>
</evidence>
<evidence type="ECO:0000313" key="16">
    <source>
        <dbReference type="EMBL" id="TCT24853.1"/>
    </source>
</evidence>
<dbReference type="InterPro" id="IPR003752">
    <property type="entry name" value="DiS_bond_form_DsbB/BdbC"/>
</dbReference>
<comment type="caution">
    <text evidence="14">Lacks conserved residue(s) required for the propagation of feature annotation.</text>
</comment>
<dbReference type="Gene3D" id="1.20.1550.10">
    <property type="entry name" value="DsbB-like"/>
    <property type="match status" value="1"/>
</dbReference>
<dbReference type="GO" id="GO:0005886">
    <property type="term" value="C:plasma membrane"/>
    <property type="evidence" value="ECO:0007669"/>
    <property type="project" value="UniProtKB-SubCell"/>
</dbReference>
<keyword evidence="6 14" id="KW-0812">Transmembrane</keyword>